<evidence type="ECO:0000313" key="2">
    <source>
        <dbReference type="Proteomes" id="UP000232638"/>
    </source>
</evidence>
<proteinExistence type="predicted"/>
<evidence type="ECO:0000313" key="1">
    <source>
        <dbReference type="EMBL" id="AUB80459.1"/>
    </source>
</evidence>
<name>A0A2K8U4Y2_9GAMM</name>
<dbReference type="Proteomes" id="UP000232638">
    <property type="component" value="Chromosome"/>
</dbReference>
<reference evidence="1 2" key="1">
    <citation type="submission" date="2017-03" db="EMBL/GenBank/DDBJ databases">
        <title>Complete genome sequence of Candidatus 'Thiodictyon syntrophicum' sp. nov. strain Cad16T, a photolithoautotroph purple sulfur bacterium isolated from an alpine meromictic lake.</title>
        <authorList>
            <person name="Luedin S.M."/>
            <person name="Pothier J.F."/>
            <person name="Danza F."/>
            <person name="Storelli N."/>
            <person name="Wittwer M."/>
            <person name="Tonolla M."/>
        </authorList>
    </citation>
    <scope>NUCLEOTIDE SEQUENCE [LARGE SCALE GENOMIC DNA]</scope>
    <source>
        <strain evidence="1 2">Cad16T</strain>
    </source>
</reference>
<dbReference type="Gene3D" id="3.10.20.860">
    <property type="match status" value="1"/>
</dbReference>
<dbReference type="CDD" id="cd12870">
    <property type="entry name" value="MqsA"/>
    <property type="match status" value="1"/>
</dbReference>
<accession>A0A2K8U4Y2</accession>
<dbReference type="OrthoDB" id="9812340at2"/>
<dbReference type="EMBL" id="CP020370">
    <property type="protein sequence ID" value="AUB80459.1"/>
    <property type="molecule type" value="Genomic_DNA"/>
</dbReference>
<dbReference type="NCBIfam" id="TIGR03831">
    <property type="entry name" value="YgiT_finger"/>
    <property type="match status" value="1"/>
</dbReference>
<keyword evidence="2" id="KW-1185">Reference proteome</keyword>
<evidence type="ECO:0008006" key="3">
    <source>
        <dbReference type="Google" id="ProtNLM"/>
    </source>
</evidence>
<dbReference type="InterPro" id="IPR022453">
    <property type="entry name" value="Znf_MqsA-type"/>
</dbReference>
<gene>
    <name evidence="1" type="ORF">THSYN_05525</name>
</gene>
<protein>
    <recommendedName>
        <fullName evidence="3">YgiT-type zinc finger domain-containing protein</fullName>
    </recommendedName>
</protein>
<organism evidence="1 2">
    <name type="scientific">Candidatus Thiodictyon syntrophicum</name>
    <dbReference type="NCBI Taxonomy" id="1166950"/>
    <lineage>
        <taxon>Bacteria</taxon>
        <taxon>Pseudomonadati</taxon>
        <taxon>Pseudomonadota</taxon>
        <taxon>Gammaproteobacteria</taxon>
        <taxon>Chromatiales</taxon>
        <taxon>Chromatiaceae</taxon>
        <taxon>Thiodictyon</taxon>
    </lineage>
</organism>
<dbReference type="AlphaFoldDB" id="A0A2K8U4Y2"/>
<dbReference type="KEGG" id="tsy:THSYN_05525"/>
<sequence>MNCAICRNGETAPGSVTLSLNRGETVVVIKDVPAEVCVNCGEYYLDSAAAQRVYVQADAAVARNAEIEVLRFAA</sequence>